<protein>
    <submittedName>
        <fullName evidence="9">Serine/threonine protein kinase</fullName>
    </submittedName>
</protein>
<keyword evidence="10" id="KW-1185">Reference proteome</keyword>
<dbReference type="GO" id="GO:0005524">
    <property type="term" value="F:ATP binding"/>
    <property type="evidence" value="ECO:0007669"/>
    <property type="project" value="UniProtKB-UniRule"/>
</dbReference>
<dbReference type="AlphaFoldDB" id="A0A0T6LZ41"/>
<evidence type="ECO:0000256" key="3">
    <source>
        <dbReference type="ARBA" id="ARBA00022777"/>
    </source>
</evidence>
<dbReference type="InterPro" id="IPR036322">
    <property type="entry name" value="WD40_repeat_dom_sf"/>
</dbReference>
<dbReference type="RefSeq" id="WP_018383307.1">
    <property type="nucleotide sequence ID" value="NZ_LLZU01000001.1"/>
</dbReference>
<keyword evidence="1" id="KW-0808">Transferase</keyword>
<dbReference type="GO" id="GO:0004674">
    <property type="term" value="F:protein serine/threonine kinase activity"/>
    <property type="evidence" value="ECO:0007669"/>
    <property type="project" value="UniProtKB-KW"/>
</dbReference>
<dbReference type="eggNOG" id="COG0515">
    <property type="taxonomic scope" value="Bacteria"/>
</dbReference>
<dbReference type="InterPro" id="IPR017441">
    <property type="entry name" value="Protein_kinase_ATP_BS"/>
</dbReference>
<organism evidence="9 10">
    <name type="scientific">Wenjunlia vitaminophila</name>
    <name type="common">Streptomyces vitaminophilus</name>
    <dbReference type="NCBI Taxonomy" id="76728"/>
    <lineage>
        <taxon>Bacteria</taxon>
        <taxon>Bacillati</taxon>
        <taxon>Actinomycetota</taxon>
        <taxon>Actinomycetes</taxon>
        <taxon>Kitasatosporales</taxon>
        <taxon>Streptomycetaceae</taxon>
        <taxon>Wenjunlia</taxon>
    </lineage>
</organism>
<feature type="compositionally biased region" description="Low complexity" evidence="7">
    <location>
        <begin position="430"/>
        <end position="451"/>
    </location>
</feature>
<evidence type="ECO:0000256" key="5">
    <source>
        <dbReference type="PROSITE-ProRule" id="PRU00221"/>
    </source>
</evidence>
<evidence type="ECO:0000256" key="4">
    <source>
        <dbReference type="ARBA" id="ARBA00022840"/>
    </source>
</evidence>
<dbReference type="InterPro" id="IPR008271">
    <property type="entry name" value="Ser/Thr_kinase_AS"/>
</dbReference>
<dbReference type="PROSITE" id="PS00107">
    <property type="entry name" value="PROTEIN_KINASE_ATP"/>
    <property type="match status" value="1"/>
</dbReference>
<feature type="compositionally biased region" description="Low complexity" evidence="7">
    <location>
        <begin position="375"/>
        <end position="384"/>
    </location>
</feature>
<feature type="region of interest" description="Disordered" evidence="7">
    <location>
        <begin position="430"/>
        <end position="462"/>
    </location>
</feature>
<gene>
    <name evidence="9" type="ORF">AQ490_00230</name>
</gene>
<dbReference type="CDD" id="cd14014">
    <property type="entry name" value="STKc_PknB_like"/>
    <property type="match status" value="1"/>
</dbReference>
<dbReference type="PROSITE" id="PS00108">
    <property type="entry name" value="PROTEIN_KINASE_ST"/>
    <property type="match status" value="1"/>
</dbReference>
<name>A0A0T6LZ41_WENVI</name>
<keyword evidence="5" id="KW-0853">WD repeat</keyword>
<dbReference type="PROSITE" id="PS50011">
    <property type="entry name" value="PROTEIN_KINASE_DOM"/>
    <property type="match status" value="1"/>
</dbReference>
<feature type="domain" description="Protein kinase" evidence="8">
    <location>
        <begin position="15"/>
        <end position="284"/>
    </location>
</feature>
<dbReference type="SMART" id="SM00220">
    <property type="entry name" value="S_TKc"/>
    <property type="match status" value="1"/>
</dbReference>
<dbReference type="InterPro" id="IPR001680">
    <property type="entry name" value="WD40_rpt"/>
</dbReference>
<evidence type="ECO:0000313" key="10">
    <source>
        <dbReference type="Proteomes" id="UP000050867"/>
    </source>
</evidence>
<evidence type="ECO:0000313" key="9">
    <source>
        <dbReference type="EMBL" id="KRV51241.1"/>
    </source>
</evidence>
<feature type="region of interest" description="Disordered" evidence="7">
    <location>
        <begin position="323"/>
        <end position="394"/>
    </location>
</feature>
<dbReference type="OrthoDB" id="9762169at2"/>
<proteinExistence type="predicted"/>
<sequence>MELLGERDRPVAGPYRLVTELGRGGMGRVLLGVTPDGRLVAVKVVSPQFVEDDGFRLRFRREVEASRKVSGAYTAAVVGADADAPLPWLASVFVPGPALSDVVRRTGPLPAEAATRLAAGLAAALGEIHRAGLVHRDLKPSNVLLAGDGPRVIDFGIARATDSEGGTAITRTGWLVGSPAFMSPEQAEGHPLTPASDVFSLGAVLVHACTGRVPFAGSSTPQTLYQVVHAAPDLTGVPDELGELAGRCLAKDPTQRPTPTGVLQSLGQLAPTVRPWPEAVHALIDEQHAEIIRVLGLSDEGGPHVELGTATAIGTAAGQFGAAPAVGTPTESVGTAHPPGAPHPAPPSCAPGMTADLPTETALANGAPAADRSAPPAGTGTTEPPGQPGSRHPTRRRLLLGALGATAAAAVAVPLGLDLLAGSGDAPDVDAAGASTPPGAAPSEAATSGAPRSPSPHVSRTPALAVSEEWDTLLTTAKISPDGRTIAAGDLYGNVVLRHVPTLEPLDSLTPSRRFGTGIDHTVGELAFSPDGSLLAACDDTAVVTLWDVASHKEVARLQGDPDQKMSGEDRLKFSRDGTVLAFSAESTITLWDVASRRKTVTLVDPVRRTQPDVEGVLADVAFSHDGRTLIAGTSTGKLRYWDVTSGRLTANLVVPGGVTDLAVSPDGKVLAGSLEDEVRLWHTHSRSEIKQVLTFPQPVSSLAFSPDGRSLAVGQTGGVVRTWSTGTWNPLREFDADVEETERDSLPFALSFSGDGALLLLCLNYQLVLWKVR</sequence>
<dbReference type="EMBL" id="LLZU01000001">
    <property type="protein sequence ID" value="KRV51241.1"/>
    <property type="molecule type" value="Genomic_DNA"/>
</dbReference>
<accession>A0A0T6LZ41</accession>
<feature type="repeat" description="WD" evidence="5">
    <location>
        <begin position="700"/>
        <end position="734"/>
    </location>
</feature>
<comment type="caution">
    <text evidence="9">The sequence shown here is derived from an EMBL/GenBank/DDBJ whole genome shotgun (WGS) entry which is preliminary data.</text>
</comment>
<dbReference type="STRING" id="76728.AQ490_00230"/>
<dbReference type="SUPFAM" id="SSF50978">
    <property type="entry name" value="WD40 repeat-like"/>
    <property type="match status" value="1"/>
</dbReference>
<dbReference type="Pfam" id="PF00069">
    <property type="entry name" value="Pkinase"/>
    <property type="match status" value="1"/>
</dbReference>
<dbReference type="Pfam" id="PF00400">
    <property type="entry name" value="WD40"/>
    <property type="match status" value="4"/>
</dbReference>
<keyword evidence="4 6" id="KW-0067">ATP-binding</keyword>
<dbReference type="SMART" id="SM00320">
    <property type="entry name" value="WD40"/>
    <property type="match status" value="5"/>
</dbReference>
<evidence type="ECO:0000256" key="7">
    <source>
        <dbReference type="SAM" id="MobiDB-lite"/>
    </source>
</evidence>
<keyword evidence="9" id="KW-0723">Serine/threonine-protein kinase</keyword>
<dbReference type="Gene3D" id="2.130.10.10">
    <property type="entry name" value="YVTN repeat-like/Quinoprotein amine dehydrogenase"/>
    <property type="match status" value="2"/>
</dbReference>
<dbReference type="Proteomes" id="UP000050867">
    <property type="component" value="Unassembled WGS sequence"/>
</dbReference>
<feature type="repeat" description="WD" evidence="5">
    <location>
        <begin position="621"/>
        <end position="652"/>
    </location>
</feature>
<dbReference type="PROSITE" id="PS50082">
    <property type="entry name" value="WD_REPEATS_2"/>
    <property type="match status" value="3"/>
</dbReference>
<feature type="repeat" description="WD" evidence="5">
    <location>
        <begin position="516"/>
        <end position="557"/>
    </location>
</feature>
<evidence type="ECO:0000259" key="8">
    <source>
        <dbReference type="PROSITE" id="PS50011"/>
    </source>
</evidence>
<evidence type="ECO:0000256" key="1">
    <source>
        <dbReference type="ARBA" id="ARBA00022679"/>
    </source>
</evidence>
<feature type="compositionally biased region" description="Pro residues" evidence="7">
    <location>
        <begin position="339"/>
        <end position="349"/>
    </location>
</feature>
<dbReference type="PANTHER" id="PTHR43289:SF34">
    <property type="entry name" value="SERINE_THREONINE-PROTEIN KINASE YBDM-RELATED"/>
    <property type="match status" value="1"/>
</dbReference>
<feature type="binding site" evidence="6">
    <location>
        <position position="43"/>
    </location>
    <ligand>
        <name>ATP</name>
        <dbReference type="ChEBI" id="CHEBI:30616"/>
    </ligand>
</feature>
<dbReference type="InterPro" id="IPR015943">
    <property type="entry name" value="WD40/YVTN_repeat-like_dom_sf"/>
</dbReference>
<evidence type="ECO:0000256" key="6">
    <source>
        <dbReference type="PROSITE-ProRule" id="PRU10141"/>
    </source>
</evidence>
<keyword evidence="3 9" id="KW-0418">Kinase</keyword>
<dbReference type="InterPro" id="IPR011009">
    <property type="entry name" value="Kinase-like_dom_sf"/>
</dbReference>
<dbReference type="Gene3D" id="1.10.510.10">
    <property type="entry name" value="Transferase(Phosphotransferase) domain 1"/>
    <property type="match status" value="1"/>
</dbReference>
<dbReference type="InterPro" id="IPR000719">
    <property type="entry name" value="Prot_kinase_dom"/>
</dbReference>
<dbReference type="eggNOG" id="COG2319">
    <property type="taxonomic scope" value="Bacteria"/>
</dbReference>
<dbReference type="PANTHER" id="PTHR43289">
    <property type="entry name" value="MITOGEN-ACTIVATED PROTEIN KINASE KINASE KINASE 20-RELATED"/>
    <property type="match status" value="1"/>
</dbReference>
<dbReference type="SUPFAM" id="SSF56112">
    <property type="entry name" value="Protein kinase-like (PK-like)"/>
    <property type="match status" value="1"/>
</dbReference>
<dbReference type="Gene3D" id="3.30.200.20">
    <property type="entry name" value="Phosphorylase Kinase, domain 1"/>
    <property type="match status" value="1"/>
</dbReference>
<evidence type="ECO:0000256" key="2">
    <source>
        <dbReference type="ARBA" id="ARBA00022741"/>
    </source>
</evidence>
<reference evidence="9 10" key="1">
    <citation type="submission" date="2015-10" db="EMBL/GenBank/DDBJ databases">
        <title>Draft genome sequence of pyrrolomycin-producing Streptomyces vitaminophilus.</title>
        <authorList>
            <person name="Graham D.E."/>
            <person name="Mahan K.M."/>
            <person name="Klingeman D.M."/>
            <person name="Hettich R.L."/>
            <person name="Parry R.J."/>
        </authorList>
    </citation>
    <scope>NUCLEOTIDE SEQUENCE [LARGE SCALE GENOMIC DNA]</scope>
    <source>
        <strain evidence="9 10">ATCC 31673</strain>
    </source>
</reference>
<keyword evidence="2 6" id="KW-0547">Nucleotide-binding</keyword>